<comment type="caution">
    <text evidence="6">The sequence shown here is derived from an EMBL/GenBank/DDBJ whole genome shotgun (WGS) entry which is preliminary data.</text>
</comment>
<keyword evidence="7" id="KW-1185">Reference proteome</keyword>
<evidence type="ECO:0000256" key="3">
    <source>
        <dbReference type="ARBA" id="ARBA00023125"/>
    </source>
</evidence>
<dbReference type="InterPro" id="IPR036388">
    <property type="entry name" value="WH-like_DNA-bd_sf"/>
</dbReference>
<dbReference type="InterPro" id="IPR005119">
    <property type="entry name" value="LysR_subst-bd"/>
</dbReference>
<keyword evidence="4" id="KW-0804">Transcription</keyword>
<dbReference type="PANTHER" id="PTHR30579:SF3">
    <property type="entry name" value="TRANSCRIPTIONAL REGULATORY PROTEIN"/>
    <property type="match status" value="1"/>
</dbReference>
<protein>
    <submittedName>
        <fullName evidence="6">LysR family transcriptional regulator</fullName>
    </submittedName>
</protein>
<keyword evidence="3" id="KW-0238">DNA-binding</keyword>
<dbReference type="EMBL" id="QXTG01000001">
    <property type="protein sequence ID" value="RIX29950.1"/>
    <property type="molecule type" value="Genomic_DNA"/>
</dbReference>
<evidence type="ECO:0000256" key="4">
    <source>
        <dbReference type="ARBA" id="ARBA00023163"/>
    </source>
</evidence>
<proteinExistence type="inferred from homology"/>
<feature type="domain" description="HTH lysR-type" evidence="5">
    <location>
        <begin position="19"/>
        <end position="76"/>
    </location>
</feature>
<accession>A0A3A1U0T8</accession>
<dbReference type="Pfam" id="PF00126">
    <property type="entry name" value="HTH_1"/>
    <property type="match status" value="1"/>
</dbReference>
<keyword evidence="2" id="KW-0805">Transcription regulation</keyword>
<dbReference type="Proteomes" id="UP000265742">
    <property type="component" value="Unassembled WGS sequence"/>
</dbReference>
<dbReference type="PROSITE" id="PS50931">
    <property type="entry name" value="HTH_LYSR"/>
    <property type="match status" value="1"/>
</dbReference>
<comment type="similarity">
    <text evidence="1">Belongs to the LysR transcriptional regulatory family.</text>
</comment>
<dbReference type="Pfam" id="PF03466">
    <property type="entry name" value="LysR_substrate"/>
    <property type="match status" value="1"/>
</dbReference>
<reference evidence="7" key="1">
    <citation type="submission" date="2018-09" db="EMBL/GenBank/DDBJ databases">
        <authorList>
            <person name="Kim I."/>
        </authorList>
    </citation>
    <scope>NUCLEOTIDE SEQUENCE [LARGE SCALE GENOMIC DNA]</scope>
    <source>
        <strain evidence="7">DD4a</strain>
    </source>
</reference>
<dbReference type="InterPro" id="IPR036390">
    <property type="entry name" value="WH_DNA-bd_sf"/>
</dbReference>
<dbReference type="InterPro" id="IPR000847">
    <property type="entry name" value="LysR_HTH_N"/>
</dbReference>
<dbReference type="InterPro" id="IPR050176">
    <property type="entry name" value="LTTR"/>
</dbReference>
<sequence>MCVSAQGGPVPEEVAEFGIRADDLRYLAALADTGRLVATAEVLGVDHTTVARRVRALEKRLGAQLVRLENDGWELTDAGRAVVGQGRAISDAVKRAIRAVAGVQDDELTGTVRIAAAEGFGTRFVVPALARVQSAHPRLKADLVTGASHLGLRGTNFDLTLVPGPPPRTRLFSERLSEYDAALYASESYLDTYGNPATLDELQAHRFVFFVDAMQRVRELDLESYVPRHTVQFASPNIFALLEATRAGAGICLLPKFMATTTAGLRRIDADLPPQRVPLTLVARPEVLDRPEVRLVREALHREVATRQNELVWK</sequence>
<dbReference type="AlphaFoldDB" id="A0A3A1U0T8"/>
<gene>
    <name evidence="6" type="ORF">D1781_00245</name>
</gene>
<organism evidence="6 7">
    <name type="scientific">Amnibacterium setariae</name>
    <dbReference type="NCBI Taxonomy" id="2306585"/>
    <lineage>
        <taxon>Bacteria</taxon>
        <taxon>Bacillati</taxon>
        <taxon>Actinomycetota</taxon>
        <taxon>Actinomycetes</taxon>
        <taxon>Micrococcales</taxon>
        <taxon>Microbacteriaceae</taxon>
        <taxon>Amnibacterium</taxon>
    </lineage>
</organism>
<name>A0A3A1U0T8_9MICO</name>
<evidence type="ECO:0000259" key="5">
    <source>
        <dbReference type="PROSITE" id="PS50931"/>
    </source>
</evidence>
<dbReference type="PANTHER" id="PTHR30579">
    <property type="entry name" value="TRANSCRIPTIONAL REGULATOR"/>
    <property type="match status" value="1"/>
</dbReference>
<dbReference type="SUPFAM" id="SSF53850">
    <property type="entry name" value="Periplasmic binding protein-like II"/>
    <property type="match status" value="1"/>
</dbReference>
<dbReference type="Gene3D" id="3.40.190.290">
    <property type="match status" value="1"/>
</dbReference>
<evidence type="ECO:0000313" key="6">
    <source>
        <dbReference type="EMBL" id="RIX29950.1"/>
    </source>
</evidence>
<dbReference type="GO" id="GO:0003700">
    <property type="term" value="F:DNA-binding transcription factor activity"/>
    <property type="evidence" value="ECO:0007669"/>
    <property type="project" value="InterPro"/>
</dbReference>
<dbReference type="GO" id="GO:0003677">
    <property type="term" value="F:DNA binding"/>
    <property type="evidence" value="ECO:0007669"/>
    <property type="project" value="UniProtKB-KW"/>
</dbReference>
<evidence type="ECO:0000256" key="1">
    <source>
        <dbReference type="ARBA" id="ARBA00009437"/>
    </source>
</evidence>
<evidence type="ECO:0000256" key="2">
    <source>
        <dbReference type="ARBA" id="ARBA00023015"/>
    </source>
</evidence>
<evidence type="ECO:0000313" key="7">
    <source>
        <dbReference type="Proteomes" id="UP000265742"/>
    </source>
</evidence>
<dbReference type="SUPFAM" id="SSF46785">
    <property type="entry name" value="Winged helix' DNA-binding domain"/>
    <property type="match status" value="1"/>
</dbReference>
<dbReference type="Gene3D" id="1.10.10.10">
    <property type="entry name" value="Winged helix-like DNA-binding domain superfamily/Winged helix DNA-binding domain"/>
    <property type="match status" value="1"/>
</dbReference>